<proteinExistence type="predicted"/>
<protein>
    <submittedName>
        <fullName evidence="1">Uncharacterized protein</fullName>
    </submittedName>
</protein>
<dbReference type="RefSeq" id="YP_009099182.1">
    <property type="nucleotide sequence ID" value="NC_025423.1"/>
</dbReference>
<name>A0A068EMG8_9CAUD</name>
<evidence type="ECO:0000313" key="1">
    <source>
        <dbReference type="EMBL" id="AID50573.1"/>
    </source>
</evidence>
<dbReference type="OrthoDB" id="25916at10239"/>
<reference evidence="1" key="1">
    <citation type="journal article" date="2014" name="Virology">
        <title>The odd one out: Bacillus ACT bacteriophage CP-51 exhibits unusual properties compared to related Spounavirinae W.Ph. and Bastille.</title>
        <authorList>
            <person name="Klumpp J."/>
            <person name="Schmuki M."/>
            <person name="Sozhamannan S."/>
            <person name="Beyer W."/>
            <person name="Fouts D.E."/>
            <person name="Bernbach V."/>
            <person name="Calendar R."/>
            <person name="Loessner M.J."/>
        </authorList>
    </citation>
    <scope>NUCLEOTIDE SEQUENCE [LARGE SCALE GENOMIC DNA]</scope>
</reference>
<evidence type="ECO:0000313" key="2">
    <source>
        <dbReference type="Proteomes" id="UP000027382"/>
    </source>
</evidence>
<dbReference type="KEGG" id="vg:22277081"/>
<accession>A0A068EMG8</accession>
<dbReference type="EMBL" id="KF554508">
    <property type="protein sequence ID" value="AID50573.1"/>
    <property type="molecule type" value="Genomic_DNA"/>
</dbReference>
<dbReference type="Proteomes" id="UP000027382">
    <property type="component" value="Segment"/>
</dbReference>
<keyword evidence="2" id="KW-1185">Reference proteome</keyword>
<dbReference type="GeneID" id="22277081"/>
<sequence length="76" mass="8768">MDGLFRYVFEDPEITVKGLLLAKDMEDAVAKAYKICHITHPEDEETLPEVTHIMSKDKFETLVVTGSVETFYDDWD</sequence>
<organism evidence="1 2">
    <name type="scientific">Bacillus phage CP-51</name>
    <dbReference type="NCBI Taxonomy" id="1391188"/>
    <lineage>
        <taxon>Viruses</taxon>
        <taxon>Duplodnaviria</taxon>
        <taxon>Heunggongvirae</taxon>
        <taxon>Uroviricota</taxon>
        <taxon>Caudoviricetes</taxon>
        <taxon>Herelleviridae</taxon>
        <taxon>Spounavirinae</taxon>
        <taxon>Siminovitchvirus</taxon>
        <taxon>Siminovitchvirus CP51</taxon>
    </lineage>
</organism>